<dbReference type="Proteomes" id="UP000290682">
    <property type="component" value="Unassembled WGS sequence"/>
</dbReference>
<dbReference type="PANTHER" id="PTHR38683:SF1">
    <property type="entry name" value="CHORISMATE PYRUVATE-LYASE"/>
    <property type="match status" value="1"/>
</dbReference>
<protein>
    <submittedName>
        <fullName evidence="5">Chorismate lyase</fullName>
    </submittedName>
</protein>
<dbReference type="Gene3D" id="3.40.1410.10">
    <property type="entry name" value="Chorismate lyase-like"/>
    <property type="match status" value="1"/>
</dbReference>
<evidence type="ECO:0000256" key="1">
    <source>
        <dbReference type="ARBA" id="ARBA00022490"/>
    </source>
</evidence>
<dbReference type="InterPro" id="IPR028978">
    <property type="entry name" value="Chorismate_lyase_/UTRA_dom_sf"/>
</dbReference>
<dbReference type="PANTHER" id="PTHR38683">
    <property type="entry name" value="CHORISMATE PYRUVATE-LYASE"/>
    <property type="match status" value="1"/>
</dbReference>
<keyword evidence="3 5" id="KW-0456">Lyase</keyword>
<reference evidence="5 6" key="1">
    <citation type="submission" date="2018-10" db="EMBL/GenBank/DDBJ databases">
        <title>Draft genome of Fastidiocella sp. strain 375T, a bacterium isolated from a karstic cave dripping water.</title>
        <authorList>
            <person name="Coelho C."/>
            <person name="Verissimo A."/>
            <person name="Tiago I."/>
        </authorList>
    </citation>
    <scope>NUCLEOTIDE SEQUENCE [LARGE SCALE GENOMIC DNA]</scope>
    <source>
        <strain evidence="5 6">CAVE-375</strain>
    </source>
</reference>
<dbReference type="InterPro" id="IPR007440">
    <property type="entry name" value="Chorismate--pyruvate_lyase"/>
</dbReference>
<dbReference type="GO" id="GO:0016829">
    <property type="term" value="F:lyase activity"/>
    <property type="evidence" value="ECO:0007669"/>
    <property type="project" value="UniProtKB-KW"/>
</dbReference>
<dbReference type="Pfam" id="PF04345">
    <property type="entry name" value="Chor_lyase"/>
    <property type="match status" value="1"/>
</dbReference>
<accession>A0ABY0FEQ3</accession>
<keyword evidence="6" id="KW-1185">Reference proteome</keyword>
<organism evidence="5 6">
    <name type="scientific">Crenobacter cavernae</name>
    <dbReference type="NCBI Taxonomy" id="2290923"/>
    <lineage>
        <taxon>Bacteria</taxon>
        <taxon>Pseudomonadati</taxon>
        <taxon>Pseudomonadota</taxon>
        <taxon>Betaproteobacteria</taxon>
        <taxon>Neisseriales</taxon>
        <taxon>Neisseriaceae</taxon>
        <taxon>Crenobacter</taxon>
    </lineage>
</organism>
<evidence type="ECO:0000313" key="5">
    <source>
        <dbReference type="EMBL" id="RXZ43361.1"/>
    </source>
</evidence>
<dbReference type="EMBL" id="REGR01000010">
    <property type="protein sequence ID" value="RXZ43361.1"/>
    <property type="molecule type" value="Genomic_DNA"/>
</dbReference>
<comment type="caution">
    <text evidence="5">The sequence shown here is derived from an EMBL/GenBank/DDBJ whole genome shotgun (WGS) entry which is preliminary data.</text>
</comment>
<proteinExistence type="predicted"/>
<name>A0ABY0FEQ3_9NEIS</name>
<gene>
    <name evidence="5" type="ORF">EBB06_10300</name>
</gene>
<evidence type="ECO:0000256" key="3">
    <source>
        <dbReference type="ARBA" id="ARBA00023239"/>
    </source>
</evidence>
<evidence type="ECO:0000313" key="6">
    <source>
        <dbReference type="Proteomes" id="UP000290682"/>
    </source>
</evidence>
<evidence type="ECO:0000256" key="4">
    <source>
        <dbReference type="ARBA" id="ARBA00023317"/>
    </source>
</evidence>
<sequence length="183" mass="19941">MRAMNAPNLWGDAPPAVPAAVLPCLTESGSLTERLIATGHRFDVVVRFQGKAVLFDEESGALALPRGSIGTVREVVLTLDDVPVVVARSVARLGCPVWKSVLTRGNRSLGFTLFGELPELTRAPLAYAQIDERHPLYPGIARIGDKARHVAPQYAARRSRFTMHGETLLLCEAFLPTLADFLR</sequence>
<dbReference type="SUPFAM" id="SSF64288">
    <property type="entry name" value="Chorismate lyase-like"/>
    <property type="match status" value="1"/>
</dbReference>
<keyword evidence="2" id="KW-0831">Ubiquinone biosynthesis</keyword>
<evidence type="ECO:0000256" key="2">
    <source>
        <dbReference type="ARBA" id="ARBA00022688"/>
    </source>
</evidence>
<keyword evidence="4" id="KW-0670">Pyruvate</keyword>
<keyword evidence="1" id="KW-0963">Cytoplasm</keyword>